<comment type="caution">
    <text evidence="2">The sequence shown here is derived from an EMBL/GenBank/DDBJ whole genome shotgun (WGS) entry which is preliminary data.</text>
</comment>
<dbReference type="EMBL" id="NIDE01000004">
    <property type="protein sequence ID" value="OWK43969.1"/>
    <property type="molecule type" value="Genomic_DNA"/>
</dbReference>
<dbReference type="Proteomes" id="UP000214646">
    <property type="component" value="Unassembled WGS sequence"/>
</dbReference>
<evidence type="ECO:0000313" key="2">
    <source>
        <dbReference type="EMBL" id="OWK43969.1"/>
    </source>
</evidence>
<reference evidence="3" key="1">
    <citation type="submission" date="2017-06" db="EMBL/GenBank/DDBJ databases">
        <title>Genome analysis of Fimbriiglobus ruber SP5, the first member of the order Planctomycetales with confirmed chitinolytic capability.</title>
        <authorList>
            <person name="Ravin N.V."/>
            <person name="Rakitin A.L."/>
            <person name="Ivanova A.A."/>
            <person name="Beletsky A.V."/>
            <person name="Kulichevskaya I.S."/>
            <person name="Mardanov A.V."/>
            <person name="Dedysh S.N."/>
        </authorList>
    </citation>
    <scope>NUCLEOTIDE SEQUENCE [LARGE SCALE GENOMIC DNA]</scope>
    <source>
        <strain evidence="3">SP5</strain>
    </source>
</reference>
<keyword evidence="3" id="KW-1185">Reference proteome</keyword>
<keyword evidence="1" id="KW-0472">Membrane</keyword>
<evidence type="ECO:0000313" key="3">
    <source>
        <dbReference type="Proteomes" id="UP000214646"/>
    </source>
</evidence>
<name>A0A225E3A6_9BACT</name>
<organism evidence="2 3">
    <name type="scientific">Fimbriiglobus ruber</name>
    <dbReference type="NCBI Taxonomy" id="1908690"/>
    <lineage>
        <taxon>Bacteria</taxon>
        <taxon>Pseudomonadati</taxon>
        <taxon>Planctomycetota</taxon>
        <taxon>Planctomycetia</taxon>
        <taxon>Gemmatales</taxon>
        <taxon>Gemmataceae</taxon>
        <taxon>Fimbriiglobus</taxon>
    </lineage>
</organism>
<dbReference type="OrthoDB" id="9967346at2"/>
<proteinExistence type="predicted"/>
<feature type="transmembrane region" description="Helical" evidence="1">
    <location>
        <begin position="89"/>
        <end position="110"/>
    </location>
</feature>
<keyword evidence="1" id="KW-0812">Transmembrane</keyword>
<evidence type="ECO:0000256" key="1">
    <source>
        <dbReference type="SAM" id="Phobius"/>
    </source>
</evidence>
<sequence>MQVVFVVLGGLAVAGASAKTLIPKNDSKGPVDPNVYKYLRCDVCNTELPYNKELDGKRCPRCQPPNTGFFYKQKDSLKDLGRGSYPLRWFYTAVGLDFLVVLAVVVYVLYRPYTNPADTYYVCTCTTCNQRLRFREISLGELGQCPRCKSILRFPGEDEAVTEDAAAEWEREATIAAFNEDSELV</sequence>
<dbReference type="AlphaFoldDB" id="A0A225E3A6"/>
<keyword evidence="1" id="KW-1133">Transmembrane helix</keyword>
<dbReference type="RefSeq" id="WP_088254746.1">
    <property type="nucleotide sequence ID" value="NZ_NIDE01000004.1"/>
</dbReference>
<accession>A0A225E3A6</accession>
<gene>
    <name evidence="2" type="ORF">FRUB_03568</name>
</gene>
<protein>
    <submittedName>
        <fullName evidence="2">Uncharacterized protein</fullName>
    </submittedName>
</protein>